<feature type="domain" description="DSBA-like thioredoxin" evidence="3">
    <location>
        <begin position="4"/>
        <end position="199"/>
    </location>
</feature>
<dbReference type="PANTHER" id="PTHR42943">
    <property type="entry name" value="GLUTATHIONE S-TRANSFERASE KAPPA"/>
    <property type="match status" value="1"/>
</dbReference>
<keyword evidence="5" id="KW-1185">Reference proteome</keyword>
<dbReference type="GO" id="GO:0006749">
    <property type="term" value="P:glutathione metabolic process"/>
    <property type="evidence" value="ECO:0007669"/>
    <property type="project" value="TreeGrafter"/>
</dbReference>
<dbReference type="AlphaFoldDB" id="A0A5C8PG18"/>
<accession>A0A5C8PG18</accession>
<comment type="similarity">
    <text evidence="1">Belongs to the GST superfamily. NadH family.</text>
</comment>
<dbReference type="GO" id="GO:1901170">
    <property type="term" value="P:naphthalene catabolic process"/>
    <property type="evidence" value="ECO:0007669"/>
    <property type="project" value="InterPro"/>
</dbReference>
<dbReference type="PIRSF" id="PIRSF006386">
    <property type="entry name" value="HCCAis_GSTk"/>
    <property type="match status" value="1"/>
</dbReference>
<keyword evidence="1 4" id="KW-0413">Isomerase</keyword>
<dbReference type="GO" id="GO:0004364">
    <property type="term" value="F:glutathione transferase activity"/>
    <property type="evidence" value="ECO:0007669"/>
    <property type="project" value="TreeGrafter"/>
</dbReference>
<dbReference type="SUPFAM" id="SSF52833">
    <property type="entry name" value="Thioredoxin-like"/>
    <property type="match status" value="1"/>
</dbReference>
<gene>
    <name evidence="4" type="ORF">FHP25_24550</name>
</gene>
<dbReference type="OrthoDB" id="5244108at2"/>
<comment type="catalytic activity">
    <reaction evidence="1">
        <text>2-hydroxychromene-2-carboxylate = (3E)-4-(2-hydroxyphenyl)-2-oxobut-3-enoate</text>
        <dbReference type="Rhea" id="RHEA:27401"/>
        <dbReference type="ChEBI" id="CHEBI:59350"/>
        <dbReference type="ChEBI" id="CHEBI:59353"/>
        <dbReference type="EC" id="5.99.1.4"/>
    </reaction>
</comment>
<proteinExistence type="inferred from homology"/>
<evidence type="ECO:0000313" key="4">
    <source>
        <dbReference type="EMBL" id="TXL72722.1"/>
    </source>
</evidence>
<protein>
    <recommendedName>
        <fullName evidence="1">2-hydroxychromene-2-carboxylate isomerase</fullName>
        <ecNumber evidence="1">5.99.1.4</ecNumber>
    </recommendedName>
</protein>
<dbReference type="InterPro" id="IPR036249">
    <property type="entry name" value="Thioredoxin-like_sf"/>
</dbReference>
<dbReference type="RefSeq" id="WP_147849620.1">
    <property type="nucleotide sequence ID" value="NZ_VDUZ01000031.1"/>
</dbReference>
<dbReference type="Gene3D" id="3.40.30.10">
    <property type="entry name" value="Glutaredoxin"/>
    <property type="match status" value="1"/>
</dbReference>
<dbReference type="GO" id="GO:0004602">
    <property type="term" value="F:glutathione peroxidase activity"/>
    <property type="evidence" value="ECO:0007669"/>
    <property type="project" value="TreeGrafter"/>
</dbReference>
<organism evidence="4 5">
    <name type="scientific">Vineibacter terrae</name>
    <dbReference type="NCBI Taxonomy" id="2586908"/>
    <lineage>
        <taxon>Bacteria</taxon>
        <taxon>Pseudomonadati</taxon>
        <taxon>Pseudomonadota</taxon>
        <taxon>Alphaproteobacteria</taxon>
        <taxon>Hyphomicrobiales</taxon>
        <taxon>Vineibacter</taxon>
    </lineage>
</organism>
<dbReference type="EMBL" id="VDUZ01000031">
    <property type="protein sequence ID" value="TXL72722.1"/>
    <property type="molecule type" value="Genomic_DNA"/>
</dbReference>
<evidence type="ECO:0000256" key="2">
    <source>
        <dbReference type="PIRSR" id="PIRSR006386-1"/>
    </source>
</evidence>
<dbReference type="Proteomes" id="UP000321638">
    <property type="component" value="Unassembled WGS sequence"/>
</dbReference>
<evidence type="ECO:0000313" key="5">
    <source>
        <dbReference type="Proteomes" id="UP000321638"/>
    </source>
</evidence>
<dbReference type="InterPro" id="IPR044087">
    <property type="entry name" value="NahD-like"/>
</dbReference>
<dbReference type="InterPro" id="IPR014440">
    <property type="entry name" value="HCCAis_GSTk"/>
</dbReference>
<dbReference type="EC" id="5.99.1.4" evidence="1"/>
<dbReference type="CDD" id="cd03022">
    <property type="entry name" value="DsbA_HCCA_Iso"/>
    <property type="match status" value="1"/>
</dbReference>
<feature type="active site" description="Nucleophile" evidence="2">
    <location>
        <position position="13"/>
    </location>
</feature>
<sequence>MAATIEFFFDCSSPWTYLAFHGIQPLADETGAEIVWKPILVGGIFNTVNDSVYRSREKPNPRKLAYAAKDMADWARLYGLRIRMRPTVFPVNSVKCMRGAFVALEQGKLVPYAYAAFDAYWGDDKDISQDDVMAAIVDKAGLDRAEFFAKIADQSYKDRLKANTDDVIARGGFGSPTMFLNRDDMYFGNDRLPLLREAIRRAA</sequence>
<dbReference type="GO" id="GO:0018845">
    <property type="term" value="F:2-hydroxychromene-2-carboxylate isomerase activity"/>
    <property type="evidence" value="ECO:0007669"/>
    <property type="project" value="UniProtKB-UniRule"/>
</dbReference>
<dbReference type="Pfam" id="PF01323">
    <property type="entry name" value="DSBA"/>
    <property type="match status" value="1"/>
</dbReference>
<evidence type="ECO:0000256" key="1">
    <source>
        <dbReference type="PIRNR" id="PIRNR006386"/>
    </source>
</evidence>
<dbReference type="InterPro" id="IPR051924">
    <property type="entry name" value="GST_Kappa/NadH"/>
</dbReference>
<dbReference type="InterPro" id="IPR001853">
    <property type="entry name" value="DSBA-like_thioredoxin_dom"/>
</dbReference>
<name>A0A5C8PG18_9HYPH</name>
<reference evidence="4 5" key="1">
    <citation type="submission" date="2019-06" db="EMBL/GenBank/DDBJ databases">
        <title>New taxonomy in bacterial strain CC-CFT640, isolated from vineyard.</title>
        <authorList>
            <person name="Lin S.-Y."/>
            <person name="Tsai C.-F."/>
            <person name="Young C.-C."/>
        </authorList>
    </citation>
    <scope>NUCLEOTIDE SEQUENCE [LARGE SCALE GENOMIC DNA]</scope>
    <source>
        <strain evidence="4 5">CC-CFT640</strain>
    </source>
</reference>
<comment type="caution">
    <text evidence="4">The sequence shown here is derived from an EMBL/GenBank/DDBJ whole genome shotgun (WGS) entry which is preliminary data.</text>
</comment>
<evidence type="ECO:0000259" key="3">
    <source>
        <dbReference type="Pfam" id="PF01323"/>
    </source>
</evidence>
<dbReference type="PANTHER" id="PTHR42943:SF2">
    <property type="entry name" value="GLUTATHIONE S-TRANSFERASE KAPPA 1"/>
    <property type="match status" value="1"/>
</dbReference>